<feature type="domain" description="Phosphatidic acid phosphatase type 2/haloperoxidase" evidence="2">
    <location>
        <begin position="111"/>
        <end position="232"/>
    </location>
</feature>
<dbReference type="PANTHER" id="PTHR14969">
    <property type="entry name" value="SPHINGOSINE-1-PHOSPHATE PHOSPHOHYDROLASE"/>
    <property type="match status" value="1"/>
</dbReference>
<keyword evidence="4" id="KW-1185">Reference proteome</keyword>
<dbReference type="SMART" id="SM00014">
    <property type="entry name" value="acidPPc"/>
    <property type="match status" value="1"/>
</dbReference>
<keyword evidence="1" id="KW-1133">Transmembrane helix</keyword>
<evidence type="ECO:0000313" key="4">
    <source>
        <dbReference type="Proteomes" id="UP000048984"/>
    </source>
</evidence>
<proteinExistence type="predicted"/>
<dbReference type="PANTHER" id="PTHR14969:SF13">
    <property type="entry name" value="AT30094P"/>
    <property type="match status" value="1"/>
</dbReference>
<dbReference type="AlphaFoldDB" id="A0A0P6W199"/>
<dbReference type="EMBL" id="LJYW01000001">
    <property type="protein sequence ID" value="KPL52901.1"/>
    <property type="molecule type" value="Genomic_DNA"/>
</dbReference>
<feature type="transmembrane region" description="Helical" evidence="1">
    <location>
        <begin position="21"/>
        <end position="43"/>
    </location>
</feature>
<gene>
    <name evidence="3" type="ORF">ABB55_12315</name>
</gene>
<evidence type="ECO:0000259" key="2">
    <source>
        <dbReference type="SMART" id="SM00014"/>
    </source>
</evidence>
<dbReference type="RefSeq" id="WP_054359064.1">
    <property type="nucleotide sequence ID" value="NZ_LJYW01000001.1"/>
</dbReference>
<sequence length="266" mass="28594">MTIAEDGGHRIDLAKTGPRRAAGRPVLVTLLATLVVSVLLYAMPAVDTGVTALFYQTGRGFAAEESGWLLVLREAGRAATWVLALAPLVPILLKIASPDRVQGVDIRRPLFLGASLLAGPLLLVNLILKQHWGRARPNHVDLFGGSAHFTPPWIPADQCAANCSFVSGEASTAVLFMAFAVLAPGRWRLPAILAAAVWTVAISLNRVAFGAHFLSDVVIAWGLTLLVMFVMRDLFLVRMSPDQGRALDATLARFGRAVAARFRADR</sequence>
<reference evidence="3 4" key="1">
    <citation type="submission" date="2015-09" db="EMBL/GenBank/DDBJ databases">
        <authorList>
            <person name="Jackson K.R."/>
            <person name="Lunt B.L."/>
            <person name="Fisher J.N.B."/>
            <person name="Gardner A.V."/>
            <person name="Bailey M.E."/>
            <person name="Deus L.M."/>
            <person name="Earl A.S."/>
            <person name="Gibby P.D."/>
            <person name="Hartmann K.A."/>
            <person name="Liu J.E."/>
            <person name="Manci A.M."/>
            <person name="Nielsen D.A."/>
            <person name="Solomon M.B."/>
            <person name="Breakwell D.P."/>
            <person name="Burnett S.H."/>
            <person name="Grose J.H."/>
        </authorList>
    </citation>
    <scope>NUCLEOTIDE SEQUENCE [LARGE SCALE GENOMIC DNA]</scope>
    <source>
        <strain evidence="3 4">16</strain>
    </source>
</reference>
<keyword evidence="1" id="KW-0472">Membrane</keyword>
<reference evidence="3 4" key="2">
    <citation type="submission" date="2015-10" db="EMBL/GenBank/DDBJ databases">
        <title>Draft Genome Sequence of Prosthecomicrobium hirschii ATCC 27832.</title>
        <authorList>
            <person name="Daniel J."/>
            <person name="Givan S.A."/>
            <person name="Brun Y.V."/>
            <person name="Brown P.J."/>
        </authorList>
    </citation>
    <scope>NUCLEOTIDE SEQUENCE [LARGE SCALE GENOMIC DNA]</scope>
    <source>
        <strain evidence="3 4">16</strain>
    </source>
</reference>
<dbReference type="Gene3D" id="1.20.144.10">
    <property type="entry name" value="Phosphatidic acid phosphatase type 2/haloperoxidase"/>
    <property type="match status" value="1"/>
</dbReference>
<protein>
    <recommendedName>
        <fullName evidence="2">Phosphatidic acid phosphatase type 2/haloperoxidase domain-containing protein</fullName>
    </recommendedName>
</protein>
<accession>A0A0P6W199</accession>
<name>A0A0P6W199_9HYPH</name>
<feature type="transmembrane region" description="Helical" evidence="1">
    <location>
        <begin position="109"/>
        <end position="128"/>
    </location>
</feature>
<evidence type="ECO:0000256" key="1">
    <source>
        <dbReference type="SAM" id="Phobius"/>
    </source>
</evidence>
<feature type="transmembrane region" description="Helical" evidence="1">
    <location>
        <begin position="217"/>
        <end position="235"/>
    </location>
</feature>
<feature type="transmembrane region" description="Helical" evidence="1">
    <location>
        <begin position="78"/>
        <end position="97"/>
    </location>
</feature>
<evidence type="ECO:0000313" key="3">
    <source>
        <dbReference type="EMBL" id="KPL52901.1"/>
    </source>
</evidence>
<keyword evidence="1" id="KW-0812">Transmembrane</keyword>
<dbReference type="SUPFAM" id="SSF48317">
    <property type="entry name" value="Acid phosphatase/Vanadium-dependent haloperoxidase"/>
    <property type="match status" value="1"/>
</dbReference>
<dbReference type="InterPro" id="IPR036938">
    <property type="entry name" value="PAP2/HPO_sf"/>
</dbReference>
<dbReference type="CDD" id="cd03396">
    <property type="entry name" value="PAP2_like_6"/>
    <property type="match status" value="1"/>
</dbReference>
<dbReference type="GO" id="GO:0042392">
    <property type="term" value="F:sphingosine-1-phosphate phosphatase activity"/>
    <property type="evidence" value="ECO:0007669"/>
    <property type="project" value="TreeGrafter"/>
</dbReference>
<dbReference type="Pfam" id="PF01569">
    <property type="entry name" value="PAP2"/>
    <property type="match status" value="1"/>
</dbReference>
<dbReference type="Proteomes" id="UP000048984">
    <property type="component" value="Unassembled WGS sequence"/>
</dbReference>
<dbReference type="InterPro" id="IPR000326">
    <property type="entry name" value="PAP2/HPO"/>
</dbReference>
<comment type="caution">
    <text evidence="3">The sequence shown here is derived from an EMBL/GenBank/DDBJ whole genome shotgun (WGS) entry which is preliminary data.</text>
</comment>
<dbReference type="STRING" id="665126.ABB55_12315"/>
<organism evidence="3 4">
    <name type="scientific">Prosthecodimorpha hirschii</name>
    <dbReference type="NCBI Taxonomy" id="665126"/>
    <lineage>
        <taxon>Bacteria</taxon>
        <taxon>Pseudomonadati</taxon>
        <taxon>Pseudomonadota</taxon>
        <taxon>Alphaproteobacteria</taxon>
        <taxon>Hyphomicrobiales</taxon>
        <taxon>Ancalomicrobiaceae</taxon>
        <taxon>Prosthecodimorpha</taxon>
    </lineage>
</organism>